<keyword evidence="3" id="KW-1185">Reference proteome</keyword>
<accession>A0AB34K249</accession>
<sequence length="2559" mass="276737">MEQPAAPPRDAALSASAAALSASRARLASLCAASSRLAAARRTQAEREREIQAVCNAVWTVTPQQYSVSGKCGERQQFSVSHTYTQPVATIDGGKYAALRQAMAAHLEYTRSALASAHFDHALCQLHLVLAVQAEVFAGRRSLEAEETYSLLQAVVGRLASAEVREPALKSRARPPPLESPRRRAQAPCDEHTRPFLRHLALLLGAEFLAAAGEAAADAARTARLLHLLYTGRGCGWAAPLLQPAVGAVVSTRWVWHALVNGPALHGALPAEDDLAAFLSQVDWRQLGALEPTDVSAFVVQPIQRVLRRLCESEQVASLLLLGKILTAAVQAHPSLAVAALTAITRSTVRTALRCAPLLVLWQWHLSPPETLWTAWCEIYRVSATRLDDFAQRHPLQQQAQQKEFVTFQLSDAAAAASVYAAEPRLASVNDKLHFPMVACLRRLALHAAFPRDGAVPPEPRLARLCARELLAIAVMDVPHEGGPVLQLEAAASLSTLCQQIPELISAVVEEVVLQLPHLTASTRGHEHVRSLLDALPFDGWRVELPQLDSLCSLLTASSLSFTHHSPSTPHAGLSTHAAALLSTATTAPALPPPHGAITRRHVEIALAPPSAPPAAHEAPLASLRAKVGCALFERVDWHRVDAACRERGLLLLAACRARVPPSWWWGQLLGAAGAALVATEPSAHVFDGLMHAVPADAEPIAGALGAMQSMLVVAAAQRAIAAGGHASLLEMGMQYSLWQRLGQLVDVAQHTALRHLLEKVLAVLVVAPADVPSPLPPLLSSYMAVAPSHAEALRMMMLNSLAQARLLASPDSRCALSHVSSLSWRLQADDQSHHRWITLWASLLAPLVATDAAAASLLDTLIHCVFAAAHTTIADSPIPAALLSCQLARRQVLGFLSGKKVWLALAAALAYMPQLPSDAPVEDALRISSTQPLDARMRSSHGSMLPRRAFGEEMKTGFLSTHEGRRAASHSLSDATAWGVGGPSPTAALSCEATEYASMSGGGRDGTHASREALSHCALGILFEAAVSLERDVRALLFWERFFVLYFSAHHLEPGFFPPARQAEANDHFGRMARSFEPSDRRVYMLYECFTTWSEEIIPRRGAFFTPDAVHSEGYEHFISIITAAYPPPYFRSRESSAASLDGNDALDASGLGQELALTSLQPLQITMHPSSDQAVPPDVCSDPRATRADLATPPDAPAEARSKEVLHQMLPTPAPLPSTDAIASELRREERALQERLAKARAVLADRIKRQAASGSADSAPPEDDDDVALWDELSAASNEYRNSILSVRRVDAEYLSLIRQLNVNQSSGESKQVLVRHPECEQPVMFVVPQIKVVPGPAYVRERLQANREEFLSYHRSLQRLTHTFAAYAALLELVARDIQLDFSFQQENGSSGHPSSESVANGREQSLEMPAGAIELFFMLLPVPLGYALPPTISRLCEALTGLVAEIGYRYIKGNPDLQMRLLQAIVKARCSAPPVLMPAAQLQQLRVHVAVGGQDGSQDGVVIASSRDDVNAHVDTSGGLRVPLINRSEEAAALAESEPARAQASGHASKTRISVRLPDSVVPSHSCAAKLPSGKQIMFKAPSNATPGMMVQVDVNKEDMVPRQQPLEPPRFPEELLDVSAEADLLNRHSLSWLSPIVTPNVLLDEGRAAEFVQLLNVLAEAPTDRLDAKDIEILCGCFDVQRYLDRLPLAGGEPNSTMTTVEEKEEVTVLALTVEQLLGTPAFHGLGLSFIERISHTSFPHNLRFALNIVLSSASSGGLIDEWHTCFATLPMDQLQLKEAGRLLHNLNERLPLPAKYMDSAVTFAHWVLLSSPHMPAELAKAIGADGSASPQDGEISLWSEVLGFFQACLSDASLMSEKSFANLLDLLCQVVHNSPCLVDRMWYFFTEMIAPAAAAIGSATAEDTVKTKMAELPWHQVNCHLVDDGFVPGLLSALSRFRETVHVIFSKIDWICFLTNLVLRSREHAHDGVPRREPQFSALLRIICDINLVSPQSISNGTRIAIYGDGPSVGELEPQLKLLHANLMSLAEPFSLSELFNGTALLSPLATGCLTEDPSEKLVENAALLYAVCADTAHPEALAAAVEEARSLLFFSCSDSGGNLFWHLPFSSHIAILSGILVPGALAVCRTVPLPHEEMGTVLRALLSSADTAVPGPHVFEAGFGFPVTDVQPFPPFPPTEASLEALERSRDLESLRAGAGSSVGDGVRASRRWFGGRTNQIHISDVHGAEPPPKEVPASLSPEEIKFNDLAMKMASLVGQFCRGASMEVALVTIGLLPTTVRSTAVLARLMEAALQAYLNNASLNVADGVREVNFSSEPLSVLGAAMASQPDLSLADAVLQCISQQTPMTLRLLLELQLSTLETESPMVWMPTAIECVKHAMICRVPPAREFELLPLWFYVIEIIAFDGWLSDYSVSIEALQAFSKSIQSACGLTTTSSLWETFGREPVSFLQTPAMQLAGRALLLYFNHAAVAKQRGQLRRPVAVNFVDSTPELKAQMAALLKCQQQVNFQPGFDGFFVFIAQLSDSRTNVTLAHFKRQVVSTLLPVAPYLQGF</sequence>
<feature type="region of interest" description="Disordered" evidence="1">
    <location>
        <begin position="1170"/>
        <end position="1203"/>
    </location>
</feature>
<proteinExistence type="predicted"/>
<name>A0AB34K249_PRYPA</name>
<dbReference type="EMBL" id="JBGBPQ010000002">
    <property type="protein sequence ID" value="KAL1528064.1"/>
    <property type="molecule type" value="Genomic_DNA"/>
</dbReference>
<protein>
    <recommendedName>
        <fullName evidence="4">Non-specific serine/threonine protein kinase</fullName>
    </recommendedName>
</protein>
<evidence type="ECO:0000313" key="3">
    <source>
        <dbReference type="Proteomes" id="UP001515480"/>
    </source>
</evidence>
<feature type="region of interest" description="Disordered" evidence="1">
    <location>
        <begin position="166"/>
        <end position="189"/>
    </location>
</feature>
<evidence type="ECO:0000313" key="2">
    <source>
        <dbReference type="EMBL" id="KAL1528064.1"/>
    </source>
</evidence>
<gene>
    <name evidence="2" type="ORF">AB1Y20_009430</name>
</gene>
<reference evidence="2 3" key="1">
    <citation type="journal article" date="2024" name="Science">
        <title>Giant polyketide synthase enzymes in the biosynthesis of giant marine polyether toxins.</title>
        <authorList>
            <person name="Fallon T.R."/>
            <person name="Shende V.V."/>
            <person name="Wierzbicki I.H."/>
            <person name="Pendleton A.L."/>
            <person name="Watervoot N.F."/>
            <person name="Auber R.P."/>
            <person name="Gonzalez D.J."/>
            <person name="Wisecaver J.H."/>
            <person name="Moore B.S."/>
        </authorList>
    </citation>
    <scope>NUCLEOTIDE SEQUENCE [LARGE SCALE GENOMIC DNA]</scope>
    <source>
        <strain evidence="2 3">12B1</strain>
    </source>
</reference>
<dbReference type="Proteomes" id="UP001515480">
    <property type="component" value="Unassembled WGS sequence"/>
</dbReference>
<organism evidence="2 3">
    <name type="scientific">Prymnesium parvum</name>
    <name type="common">Toxic golden alga</name>
    <dbReference type="NCBI Taxonomy" id="97485"/>
    <lineage>
        <taxon>Eukaryota</taxon>
        <taxon>Haptista</taxon>
        <taxon>Haptophyta</taxon>
        <taxon>Prymnesiophyceae</taxon>
        <taxon>Prymnesiales</taxon>
        <taxon>Prymnesiaceae</taxon>
        <taxon>Prymnesium</taxon>
    </lineage>
</organism>
<comment type="caution">
    <text evidence="2">The sequence shown here is derived from an EMBL/GenBank/DDBJ whole genome shotgun (WGS) entry which is preliminary data.</text>
</comment>
<evidence type="ECO:0000256" key="1">
    <source>
        <dbReference type="SAM" id="MobiDB-lite"/>
    </source>
</evidence>
<evidence type="ECO:0008006" key="4">
    <source>
        <dbReference type="Google" id="ProtNLM"/>
    </source>
</evidence>